<keyword evidence="4" id="KW-1185">Reference proteome</keyword>
<dbReference type="AlphaFoldDB" id="A0AAV7DX91"/>
<evidence type="ECO:0000256" key="1">
    <source>
        <dbReference type="SAM" id="MobiDB-lite"/>
    </source>
</evidence>
<gene>
    <name evidence="3" type="ORF">H6P81_019758</name>
</gene>
<dbReference type="InterPro" id="IPR055290">
    <property type="entry name" value="At3g26010-like"/>
</dbReference>
<evidence type="ECO:0000313" key="3">
    <source>
        <dbReference type="EMBL" id="KAG9439593.1"/>
    </source>
</evidence>
<name>A0AAV7DX91_ARIFI</name>
<reference evidence="3 4" key="1">
    <citation type="submission" date="2021-07" db="EMBL/GenBank/DDBJ databases">
        <title>The Aristolochia fimbriata genome: insights into angiosperm evolution, floral development and chemical biosynthesis.</title>
        <authorList>
            <person name="Jiao Y."/>
        </authorList>
    </citation>
    <scope>NUCLEOTIDE SEQUENCE [LARGE SCALE GENOMIC DNA]</scope>
    <source>
        <strain evidence="3">IBCAS-2021</strain>
        <tissue evidence="3">Leaf</tissue>
    </source>
</reference>
<accession>A0AAV7DX91</accession>
<feature type="compositionally biased region" description="Basic residues" evidence="1">
    <location>
        <begin position="396"/>
        <end position="406"/>
    </location>
</feature>
<comment type="caution">
    <text evidence="3">The sequence shown here is derived from an EMBL/GenBank/DDBJ whole genome shotgun (WGS) entry which is preliminary data.</text>
</comment>
<evidence type="ECO:0000313" key="4">
    <source>
        <dbReference type="Proteomes" id="UP000825729"/>
    </source>
</evidence>
<dbReference type="Pfam" id="PF24750">
    <property type="entry name" value="b-prop_At3g26010-like"/>
    <property type="match status" value="1"/>
</dbReference>
<dbReference type="Proteomes" id="UP000825729">
    <property type="component" value="Unassembled WGS sequence"/>
</dbReference>
<protein>
    <recommendedName>
        <fullName evidence="2">F-box domain-containing protein</fullName>
    </recommendedName>
</protein>
<proteinExistence type="predicted"/>
<dbReference type="PANTHER" id="PTHR35546:SF70">
    <property type="entry name" value="F-BOX PROTEIN INTERACTION DOMAIN PROTEIN"/>
    <property type="match status" value="1"/>
</dbReference>
<dbReference type="InterPro" id="IPR001810">
    <property type="entry name" value="F-box_dom"/>
</dbReference>
<dbReference type="Gene3D" id="1.20.1280.50">
    <property type="match status" value="1"/>
</dbReference>
<dbReference type="PANTHER" id="PTHR35546">
    <property type="entry name" value="F-BOX PROTEIN INTERACTION DOMAIN PROTEIN-RELATED"/>
    <property type="match status" value="1"/>
</dbReference>
<feature type="domain" description="F-box" evidence="2">
    <location>
        <begin position="2"/>
        <end position="49"/>
    </location>
</feature>
<dbReference type="PROSITE" id="PS50181">
    <property type="entry name" value="FBOX"/>
    <property type="match status" value="1"/>
</dbReference>
<dbReference type="SMART" id="SM00256">
    <property type="entry name" value="FBOX"/>
    <property type="match status" value="1"/>
</dbReference>
<sequence>MEMAMSQLPEDILLDILSRLPKKSQRRSQVVSKEWRRLITESAASFSTVRPLDQGFYSYIFDAASFLDEVKFYCLDSKGGYELRHWLPISPFCIWSVSGSTNGVLFYSKMIDYSQGKFSYHLHNPVTNFSADLYPPPNPFVSKGDNFSTGSGLALDPDSSSHYKFILVYTPCGGFGMTRSCYPKIAIYSSETGEWETKLAMFDSDSRGLLDCGCWSRSVYIKGSLYWNYYNELLVIFYVKTEFFRVIELPYSRNSDYDGVVWESEERRVNYCQVCEFKGLSVWVLDDERAEKGSKWRRTLNVSLEELDSEFGKAIGRLDMSTAGGPCQRVTGVSAFFEHHQIVRLRSTEGIVSYDIAEKRMSMVKPGSYGSEDEVPFTFTKFDLPAAADHHVVLGKGRRTSTKRKSVQLEASDLEHP</sequence>
<dbReference type="EMBL" id="JAINDJ010000008">
    <property type="protein sequence ID" value="KAG9439593.1"/>
    <property type="molecule type" value="Genomic_DNA"/>
</dbReference>
<dbReference type="InterPro" id="IPR036047">
    <property type="entry name" value="F-box-like_dom_sf"/>
</dbReference>
<feature type="region of interest" description="Disordered" evidence="1">
    <location>
        <begin position="395"/>
        <end position="417"/>
    </location>
</feature>
<organism evidence="3 4">
    <name type="scientific">Aristolochia fimbriata</name>
    <name type="common">White veined hardy Dutchman's pipe vine</name>
    <dbReference type="NCBI Taxonomy" id="158543"/>
    <lineage>
        <taxon>Eukaryota</taxon>
        <taxon>Viridiplantae</taxon>
        <taxon>Streptophyta</taxon>
        <taxon>Embryophyta</taxon>
        <taxon>Tracheophyta</taxon>
        <taxon>Spermatophyta</taxon>
        <taxon>Magnoliopsida</taxon>
        <taxon>Magnoliidae</taxon>
        <taxon>Piperales</taxon>
        <taxon>Aristolochiaceae</taxon>
        <taxon>Aristolochia</taxon>
    </lineage>
</organism>
<dbReference type="Pfam" id="PF00646">
    <property type="entry name" value="F-box"/>
    <property type="match status" value="1"/>
</dbReference>
<dbReference type="SUPFAM" id="SSF81383">
    <property type="entry name" value="F-box domain"/>
    <property type="match status" value="1"/>
</dbReference>
<dbReference type="InterPro" id="IPR056592">
    <property type="entry name" value="Beta-prop_At3g26010-like"/>
</dbReference>
<evidence type="ECO:0000259" key="2">
    <source>
        <dbReference type="PROSITE" id="PS50181"/>
    </source>
</evidence>